<sequence length="153" mass="16904">MIFSFFACAAQEIQAEDLVFCFHCNADINYDGEKIQCAFSRDAPGRASVQFLSGNLNGLTYDWSGENFSISYSGISAKSEECVLPDTSFAVILLQILDYSEKSETLVKTHGDEVSGSMNGVDFTMTADRTTGQIQTICVPQRNLEVQLHDFTQ</sequence>
<accession>A0ABS7DQZ1</accession>
<protein>
    <submittedName>
        <fullName evidence="1">Uncharacterized protein</fullName>
    </submittedName>
</protein>
<proteinExistence type="predicted"/>
<gene>
    <name evidence="1" type="ORF">J5W02_12900</name>
</gene>
<reference evidence="1 2" key="1">
    <citation type="submission" date="2021-03" db="EMBL/GenBank/DDBJ databases">
        <title>Caproiciproducens sp. nov. isolated from feces of cow.</title>
        <authorList>
            <person name="Choi J.-Y."/>
        </authorList>
    </citation>
    <scope>NUCLEOTIDE SEQUENCE [LARGE SCALE GENOMIC DNA]</scope>
    <source>
        <strain evidence="1 2">AGMB10547</strain>
    </source>
</reference>
<keyword evidence="2" id="KW-1185">Reference proteome</keyword>
<comment type="caution">
    <text evidence="1">The sequence shown here is derived from an EMBL/GenBank/DDBJ whole genome shotgun (WGS) entry which is preliminary data.</text>
</comment>
<evidence type="ECO:0000313" key="2">
    <source>
        <dbReference type="Proteomes" id="UP000719942"/>
    </source>
</evidence>
<organism evidence="1 2">
    <name type="scientific">Caproiciproducens faecalis</name>
    <dbReference type="NCBI Taxonomy" id="2820301"/>
    <lineage>
        <taxon>Bacteria</taxon>
        <taxon>Bacillati</taxon>
        <taxon>Bacillota</taxon>
        <taxon>Clostridia</taxon>
        <taxon>Eubacteriales</taxon>
        <taxon>Acutalibacteraceae</taxon>
        <taxon>Caproiciproducens</taxon>
    </lineage>
</organism>
<evidence type="ECO:0000313" key="1">
    <source>
        <dbReference type="EMBL" id="MBW7573708.1"/>
    </source>
</evidence>
<dbReference type="Proteomes" id="UP000719942">
    <property type="component" value="Unassembled WGS sequence"/>
</dbReference>
<name>A0ABS7DQZ1_9FIRM</name>
<dbReference type="EMBL" id="JAGFNZ010000005">
    <property type="protein sequence ID" value="MBW7573708.1"/>
    <property type="molecule type" value="Genomic_DNA"/>
</dbReference>
<dbReference type="RefSeq" id="WP_219966103.1">
    <property type="nucleotide sequence ID" value="NZ_JAGFNZ010000005.1"/>
</dbReference>